<evidence type="ECO:0000313" key="2">
    <source>
        <dbReference type="EMBL" id="RSZ60400.1"/>
    </source>
</evidence>
<dbReference type="EMBL" id="RXLQ01000002">
    <property type="protein sequence ID" value="RSZ60400.1"/>
    <property type="molecule type" value="Genomic_DNA"/>
</dbReference>
<dbReference type="AlphaFoldDB" id="A0A430HSA4"/>
<organism evidence="2 3">
    <name type="scientific">Massilia atriviolacea</name>
    <dbReference type="NCBI Taxonomy" id="2495579"/>
    <lineage>
        <taxon>Bacteria</taxon>
        <taxon>Pseudomonadati</taxon>
        <taxon>Pseudomonadota</taxon>
        <taxon>Betaproteobacteria</taxon>
        <taxon>Burkholderiales</taxon>
        <taxon>Oxalobacteraceae</taxon>
        <taxon>Telluria group</taxon>
        <taxon>Massilia</taxon>
    </lineage>
</organism>
<gene>
    <name evidence="2" type="ORF">EJB06_04610</name>
</gene>
<sequence length="101" mass="9934">MSKFGFSGRAALARALIGTLGGYVLAISFMAAGSGVLLASGLMRRADAVVGTGMLAFVVWTVALLVAFGAATTGRAAAWVLGAALGFALLGWASLSLAGVA</sequence>
<comment type="caution">
    <text evidence="2">The sequence shown here is derived from an EMBL/GenBank/DDBJ whole genome shotgun (WGS) entry which is preliminary data.</text>
</comment>
<keyword evidence="1" id="KW-0472">Membrane</keyword>
<evidence type="ECO:0000313" key="3">
    <source>
        <dbReference type="Proteomes" id="UP000278085"/>
    </source>
</evidence>
<evidence type="ECO:0000256" key="1">
    <source>
        <dbReference type="SAM" id="Phobius"/>
    </source>
</evidence>
<reference evidence="2 3" key="1">
    <citation type="submission" date="2018-12" db="EMBL/GenBank/DDBJ databases">
        <authorList>
            <person name="Yang E."/>
        </authorList>
    </citation>
    <scope>NUCLEOTIDE SEQUENCE [LARGE SCALE GENOMIC DNA]</scope>
    <source>
        <strain evidence="2 3">SOD</strain>
    </source>
</reference>
<protein>
    <submittedName>
        <fullName evidence="2">Iron transporter</fullName>
    </submittedName>
</protein>
<dbReference type="RefSeq" id="WP_126072811.1">
    <property type="nucleotide sequence ID" value="NZ_CP051166.1"/>
</dbReference>
<name>A0A430HSA4_9BURK</name>
<dbReference type="Proteomes" id="UP000278085">
    <property type="component" value="Unassembled WGS sequence"/>
</dbReference>
<keyword evidence="1" id="KW-0812">Transmembrane</keyword>
<feature type="transmembrane region" description="Helical" evidence="1">
    <location>
        <begin position="76"/>
        <end position="100"/>
    </location>
</feature>
<accession>A0A430HSA4</accession>
<keyword evidence="3" id="KW-1185">Reference proteome</keyword>
<feature type="transmembrane region" description="Helical" evidence="1">
    <location>
        <begin position="49"/>
        <end position="70"/>
    </location>
</feature>
<keyword evidence="1" id="KW-1133">Transmembrane helix</keyword>
<feature type="transmembrane region" description="Helical" evidence="1">
    <location>
        <begin position="20"/>
        <end position="42"/>
    </location>
</feature>
<proteinExistence type="predicted"/>